<accession>A0A646KTI5</accession>
<evidence type="ECO:0000259" key="2">
    <source>
        <dbReference type="Pfam" id="PF00668"/>
    </source>
</evidence>
<feature type="non-terminal residue" evidence="3">
    <location>
        <position position="1"/>
    </location>
</feature>
<organism evidence="3 4">
    <name type="scientific">Streptomyces jumonjinensis</name>
    <dbReference type="NCBI Taxonomy" id="1945"/>
    <lineage>
        <taxon>Bacteria</taxon>
        <taxon>Bacillati</taxon>
        <taxon>Actinomycetota</taxon>
        <taxon>Actinomycetes</taxon>
        <taxon>Kitasatosporales</taxon>
        <taxon>Streptomycetaceae</taxon>
        <taxon>Streptomyces</taxon>
    </lineage>
</organism>
<dbReference type="EMBL" id="VCLA01000207">
    <property type="protein sequence ID" value="MQT05629.1"/>
    <property type="molecule type" value="Genomic_DNA"/>
</dbReference>
<dbReference type="AlphaFoldDB" id="A0A646KTI5"/>
<sequence>EAGGSTAGLPEVTPYRDYLEWLTRQDREAAQDAWRQALDGADEPTLTTPADRDTQPVHGEMVSAVADAALDEGLRELVQAHGLTLNTVVQGAWGLLVGKLTGRRDVVFGASVAGRPLDLPGMESMLGLFINTVPVRVRLDPAQTV</sequence>
<protein>
    <submittedName>
        <fullName evidence="3">Non-ribosomal peptide synthetase</fullName>
    </submittedName>
</protein>
<feature type="region of interest" description="Disordered" evidence="1">
    <location>
        <begin position="38"/>
        <end position="57"/>
    </location>
</feature>
<dbReference type="Gene3D" id="3.30.559.10">
    <property type="entry name" value="Chloramphenicol acetyltransferase-like domain"/>
    <property type="match status" value="1"/>
</dbReference>
<dbReference type="SUPFAM" id="SSF52777">
    <property type="entry name" value="CoA-dependent acyltransferases"/>
    <property type="match status" value="1"/>
</dbReference>
<dbReference type="GO" id="GO:0003824">
    <property type="term" value="F:catalytic activity"/>
    <property type="evidence" value="ECO:0007669"/>
    <property type="project" value="InterPro"/>
</dbReference>
<proteinExistence type="predicted"/>
<comment type="caution">
    <text evidence="3">The sequence shown here is derived from an EMBL/GenBank/DDBJ whole genome shotgun (WGS) entry which is preliminary data.</text>
</comment>
<dbReference type="PANTHER" id="PTHR45398">
    <property type="match status" value="1"/>
</dbReference>
<feature type="non-terminal residue" evidence="3">
    <location>
        <position position="145"/>
    </location>
</feature>
<evidence type="ECO:0000256" key="1">
    <source>
        <dbReference type="SAM" id="MobiDB-lite"/>
    </source>
</evidence>
<evidence type="ECO:0000313" key="3">
    <source>
        <dbReference type="EMBL" id="MQT05629.1"/>
    </source>
</evidence>
<dbReference type="PANTHER" id="PTHR45398:SF1">
    <property type="entry name" value="ENZYME, PUTATIVE (JCVI)-RELATED"/>
    <property type="match status" value="1"/>
</dbReference>
<dbReference type="Pfam" id="PF00668">
    <property type="entry name" value="Condensation"/>
    <property type="match status" value="1"/>
</dbReference>
<reference evidence="3 4" key="1">
    <citation type="submission" date="2019-05" db="EMBL/GenBank/DDBJ databases">
        <title>Comparative genomics and metabolomics analyses of clavulanic acid producing Streptomyces species provides insight into specialized metabolism and evolution of beta-lactam biosynthetic gene clusters.</title>
        <authorList>
            <person name="Moore M.A."/>
            <person name="Cruz-Morales P."/>
            <person name="Barona Gomez F."/>
            <person name="Kapil T."/>
        </authorList>
    </citation>
    <scope>NUCLEOTIDE SEQUENCE [LARGE SCALE GENOMIC DNA]</scope>
    <source>
        <strain evidence="3 4">NRRL 5741</strain>
    </source>
</reference>
<feature type="domain" description="Condensation" evidence="2">
    <location>
        <begin position="4"/>
        <end position="144"/>
    </location>
</feature>
<keyword evidence="4" id="KW-1185">Reference proteome</keyword>
<dbReference type="GO" id="GO:0008610">
    <property type="term" value="P:lipid biosynthetic process"/>
    <property type="evidence" value="ECO:0007669"/>
    <property type="project" value="UniProtKB-ARBA"/>
</dbReference>
<dbReference type="InterPro" id="IPR001242">
    <property type="entry name" value="Condensation_dom"/>
</dbReference>
<gene>
    <name evidence="3" type="ORF">FF041_37795</name>
</gene>
<dbReference type="InterPro" id="IPR023213">
    <property type="entry name" value="CAT-like_dom_sf"/>
</dbReference>
<dbReference type="Gene3D" id="3.30.559.30">
    <property type="entry name" value="Nonribosomal peptide synthetase, condensation domain"/>
    <property type="match status" value="1"/>
</dbReference>
<name>A0A646KTI5_STRJU</name>
<dbReference type="Proteomes" id="UP000419138">
    <property type="component" value="Unassembled WGS sequence"/>
</dbReference>
<evidence type="ECO:0000313" key="4">
    <source>
        <dbReference type="Proteomes" id="UP000419138"/>
    </source>
</evidence>